<dbReference type="AlphaFoldDB" id="A0AA37I1Y5"/>
<feature type="domain" description="Glycosyltransferase 2-like" evidence="1">
    <location>
        <begin position="6"/>
        <end position="101"/>
    </location>
</feature>
<dbReference type="Pfam" id="PF00535">
    <property type="entry name" value="Glycos_transf_2"/>
    <property type="match status" value="1"/>
</dbReference>
<protein>
    <recommendedName>
        <fullName evidence="1">Glycosyltransferase 2-like domain-containing protein</fullName>
    </recommendedName>
</protein>
<dbReference type="PANTHER" id="PTHR22916">
    <property type="entry name" value="GLYCOSYLTRANSFERASE"/>
    <property type="match status" value="1"/>
</dbReference>
<dbReference type="CDD" id="cd06433">
    <property type="entry name" value="GT_2_WfgS_like"/>
    <property type="match status" value="1"/>
</dbReference>
<comment type="caution">
    <text evidence="2">The sequence shown here is derived from an EMBL/GenBank/DDBJ whole genome shotgun (WGS) entry which is preliminary data.</text>
</comment>
<dbReference type="InterPro" id="IPR029044">
    <property type="entry name" value="Nucleotide-diphossugar_trans"/>
</dbReference>
<sequence length="259" mass="29685">MNKTISIITVVFNDKDGLERTINSVLTQSYSSLEYIIIDGGSTDGTLNVIKEKQDKISKWISEPDKGIYDAMNKGIKMASSEWLCFMNAGDIFTNECVIEKVFSGDIPKSIDFLYSDIYVLNKKKERIVRKMDFHTGSLIHQCIIYKRKLHDVHGLYVVTPKIIISDFIFFAQIPEESVMKITPIIAVFEGGGISQQGNWAQQQAYCLDVVFRRRTFWGMVTAYTWKRLKALMPSEKKDFIKRHLGLDYKGNDINSSNH</sequence>
<evidence type="ECO:0000313" key="3">
    <source>
        <dbReference type="Proteomes" id="UP000887097"/>
    </source>
</evidence>
<dbReference type="Gene3D" id="3.90.550.10">
    <property type="entry name" value="Spore Coat Polysaccharide Biosynthesis Protein SpsA, Chain A"/>
    <property type="match status" value="1"/>
</dbReference>
<organism evidence="2 3">
    <name type="scientific">Xylanibacter ruminicola</name>
    <name type="common">Prevotella ruminicola</name>
    <dbReference type="NCBI Taxonomy" id="839"/>
    <lineage>
        <taxon>Bacteria</taxon>
        <taxon>Pseudomonadati</taxon>
        <taxon>Bacteroidota</taxon>
        <taxon>Bacteroidia</taxon>
        <taxon>Bacteroidales</taxon>
        <taxon>Prevotellaceae</taxon>
        <taxon>Xylanibacter</taxon>
    </lineage>
</organism>
<dbReference type="RefSeq" id="WP_013065088.1">
    <property type="nucleotide sequence ID" value="NZ_BPTT01000001.1"/>
</dbReference>
<dbReference type="GO" id="GO:0016758">
    <property type="term" value="F:hexosyltransferase activity"/>
    <property type="evidence" value="ECO:0007669"/>
    <property type="project" value="UniProtKB-ARBA"/>
</dbReference>
<dbReference type="InterPro" id="IPR001173">
    <property type="entry name" value="Glyco_trans_2-like"/>
</dbReference>
<dbReference type="SUPFAM" id="SSF53448">
    <property type="entry name" value="Nucleotide-diphospho-sugar transferases"/>
    <property type="match status" value="1"/>
</dbReference>
<accession>A0AA37I1Y5</accession>
<evidence type="ECO:0000259" key="1">
    <source>
        <dbReference type="Pfam" id="PF00535"/>
    </source>
</evidence>
<dbReference type="EMBL" id="BPTT01000001">
    <property type="protein sequence ID" value="GJG32849.1"/>
    <property type="molecule type" value="Genomic_DNA"/>
</dbReference>
<dbReference type="OMA" id="DIFTNEC"/>
<dbReference type="Proteomes" id="UP000887097">
    <property type="component" value="Unassembled WGS sequence"/>
</dbReference>
<proteinExistence type="predicted"/>
<dbReference type="PANTHER" id="PTHR22916:SF3">
    <property type="entry name" value="UDP-GLCNAC:BETAGAL BETA-1,3-N-ACETYLGLUCOSAMINYLTRANSFERASE-LIKE PROTEIN 1"/>
    <property type="match status" value="1"/>
</dbReference>
<evidence type="ECO:0000313" key="2">
    <source>
        <dbReference type="EMBL" id="GJG32849.1"/>
    </source>
</evidence>
<gene>
    <name evidence="2" type="ORF">PRMUPPPA20_09580</name>
</gene>
<dbReference type="GeneID" id="31499990"/>
<reference evidence="2" key="1">
    <citation type="submission" date="2021-08" db="EMBL/GenBank/DDBJ databases">
        <title>Prevotella lacticifex sp. nov., isolated from rumen of cow.</title>
        <authorList>
            <person name="Shinkai T."/>
            <person name="Ikeyama N."/>
            <person name="Kumagai M."/>
            <person name="Ohmori H."/>
            <person name="Sakamoto M."/>
            <person name="Ohkuma M."/>
            <person name="Mitsumori M."/>
        </authorList>
    </citation>
    <scope>NUCLEOTIDE SEQUENCE</scope>
    <source>
        <strain evidence="2">JCM 8259</strain>
    </source>
</reference>
<name>A0AA37I1Y5_XYLRU</name>